<protein>
    <submittedName>
        <fullName evidence="2">D-alanyl-D-alanine carboxypeptidase</fullName>
    </submittedName>
</protein>
<evidence type="ECO:0000259" key="1">
    <source>
        <dbReference type="Pfam" id="PF00768"/>
    </source>
</evidence>
<dbReference type="Gene3D" id="3.40.710.10">
    <property type="entry name" value="DD-peptidase/beta-lactamase superfamily"/>
    <property type="match status" value="1"/>
</dbReference>
<dbReference type="GO" id="GO:0046677">
    <property type="term" value="P:response to antibiotic"/>
    <property type="evidence" value="ECO:0007669"/>
    <property type="project" value="InterPro"/>
</dbReference>
<dbReference type="GO" id="GO:0009002">
    <property type="term" value="F:serine-type D-Ala-D-Ala carboxypeptidase activity"/>
    <property type="evidence" value="ECO:0007669"/>
    <property type="project" value="InterPro"/>
</dbReference>
<dbReference type="InterPro" id="IPR000871">
    <property type="entry name" value="Beta-lactam_class-A"/>
</dbReference>
<keyword evidence="2" id="KW-0645">Protease</keyword>
<sequence>MLSNMISEPIETSAQAYVVFSVTDDKVIASKNDNLKWPTASLAKLIIIYQTMSAIQQGQLDYHSVLPVTANVAAVGSNPDLADIPLTVPQGYEVIDLLNMILLISENQPALQLMLTLFGSFSNWRHQTQLLLAAMKIDGDISNPTGLDDEDLAGFFISQHVSDKKVTKMSANALLLLTKKLILQFPDVLSLAQQAQMVIANKIWLNRNPKIANPSPDMTWAGLKTGFTDRAKQNLIAVITHQHKRYIVVLLGFDGANHFAKFDEVERLIREATTNEFSK</sequence>
<dbReference type="InterPro" id="IPR012338">
    <property type="entry name" value="Beta-lactam/transpept-like"/>
</dbReference>
<dbReference type="GO" id="GO:0008800">
    <property type="term" value="F:beta-lactamase activity"/>
    <property type="evidence" value="ECO:0007669"/>
    <property type="project" value="InterPro"/>
</dbReference>
<dbReference type="AlphaFoldDB" id="A0A5B8T642"/>
<reference evidence="2 3" key="1">
    <citation type="submission" date="2019-06" db="EMBL/GenBank/DDBJ databases">
        <title>Genome analyses of bacteria isolated from kimchi.</title>
        <authorList>
            <person name="Lee S."/>
            <person name="Ahn S."/>
            <person name="Roh S."/>
        </authorList>
    </citation>
    <scope>NUCLEOTIDE SEQUENCE [LARGE SCALE GENOMIC DNA]</scope>
    <source>
        <strain evidence="2 3">CBA3630</strain>
    </source>
</reference>
<dbReference type="InterPro" id="IPR001967">
    <property type="entry name" value="Peptidase_S11_N"/>
</dbReference>
<dbReference type="Pfam" id="PF00768">
    <property type="entry name" value="Peptidase_S11"/>
    <property type="match status" value="1"/>
</dbReference>
<dbReference type="GO" id="GO:0006508">
    <property type="term" value="P:proteolysis"/>
    <property type="evidence" value="ECO:0007669"/>
    <property type="project" value="InterPro"/>
</dbReference>
<name>A0A5B8T642_LEUPS</name>
<dbReference type="EMBL" id="CP042383">
    <property type="protein sequence ID" value="QEA42453.1"/>
    <property type="molecule type" value="Genomic_DNA"/>
</dbReference>
<dbReference type="PANTHER" id="PTHR35333:SF5">
    <property type="entry name" value="CONSERVED LIPOPROTEIN LPQF-RELATED"/>
    <property type="match status" value="1"/>
</dbReference>
<keyword evidence="2" id="KW-0121">Carboxypeptidase</keyword>
<dbReference type="KEGG" id="lpse:FGL85_08055"/>
<dbReference type="SUPFAM" id="SSF56601">
    <property type="entry name" value="beta-lactamase/transpeptidase-like"/>
    <property type="match status" value="1"/>
</dbReference>
<dbReference type="PANTHER" id="PTHR35333">
    <property type="entry name" value="BETA-LACTAMASE"/>
    <property type="match status" value="1"/>
</dbReference>
<organism evidence="2 3">
    <name type="scientific">Leuconostoc pseudomesenteroides</name>
    <dbReference type="NCBI Taxonomy" id="33968"/>
    <lineage>
        <taxon>Bacteria</taxon>
        <taxon>Bacillati</taxon>
        <taxon>Bacillota</taxon>
        <taxon>Bacilli</taxon>
        <taxon>Lactobacillales</taxon>
        <taxon>Lactobacillaceae</taxon>
        <taxon>Leuconostoc</taxon>
    </lineage>
</organism>
<proteinExistence type="predicted"/>
<evidence type="ECO:0000313" key="3">
    <source>
        <dbReference type="Proteomes" id="UP000321296"/>
    </source>
</evidence>
<dbReference type="GO" id="GO:0030655">
    <property type="term" value="P:beta-lactam antibiotic catabolic process"/>
    <property type="evidence" value="ECO:0007669"/>
    <property type="project" value="InterPro"/>
</dbReference>
<gene>
    <name evidence="2" type="ORF">FGL85_08055</name>
</gene>
<dbReference type="Proteomes" id="UP000321296">
    <property type="component" value="Chromosome"/>
</dbReference>
<keyword evidence="2" id="KW-0378">Hydrolase</keyword>
<accession>A0A5B8T642</accession>
<evidence type="ECO:0000313" key="2">
    <source>
        <dbReference type="EMBL" id="QEA42453.1"/>
    </source>
</evidence>
<feature type="domain" description="Peptidase S11 D-alanyl-D-alanine carboxypeptidase A N-terminal" evidence="1">
    <location>
        <begin position="7"/>
        <end position="252"/>
    </location>
</feature>